<feature type="domain" description="MacB-like periplasmic core" evidence="9">
    <location>
        <begin position="17"/>
        <end position="227"/>
    </location>
</feature>
<comment type="caution">
    <text evidence="10">The sequence shown here is derived from an EMBL/GenBank/DDBJ whole genome shotgun (WGS) entry which is preliminary data.</text>
</comment>
<keyword evidence="2" id="KW-1003">Cell membrane</keyword>
<dbReference type="Pfam" id="PF02687">
    <property type="entry name" value="FtsX"/>
    <property type="match status" value="2"/>
</dbReference>
<gene>
    <name evidence="10" type="ORF">UK23_15975</name>
</gene>
<feature type="transmembrane region" description="Helical" evidence="7">
    <location>
        <begin position="407"/>
        <end position="425"/>
    </location>
</feature>
<evidence type="ECO:0000256" key="6">
    <source>
        <dbReference type="ARBA" id="ARBA00038076"/>
    </source>
</evidence>
<dbReference type="STRING" id="68170.GCA_000974445_03657"/>
<dbReference type="EMBL" id="JYJG01000098">
    <property type="protein sequence ID" value="KJK48798.1"/>
    <property type="molecule type" value="Genomic_DNA"/>
</dbReference>
<feature type="transmembrane region" description="Helical" evidence="7">
    <location>
        <begin position="260"/>
        <end position="285"/>
    </location>
</feature>
<dbReference type="InterPro" id="IPR003838">
    <property type="entry name" value="ABC3_permease_C"/>
</dbReference>
<feature type="transmembrane region" description="Helical" evidence="7">
    <location>
        <begin position="437"/>
        <end position="460"/>
    </location>
</feature>
<evidence type="ECO:0000256" key="5">
    <source>
        <dbReference type="ARBA" id="ARBA00023136"/>
    </source>
</evidence>
<dbReference type="GO" id="GO:0022857">
    <property type="term" value="F:transmembrane transporter activity"/>
    <property type="evidence" value="ECO:0007669"/>
    <property type="project" value="TreeGrafter"/>
</dbReference>
<proteinExistence type="inferred from homology"/>
<reference evidence="10 11" key="1">
    <citation type="submission" date="2015-02" db="EMBL/GenBank/DDBJ databases">
        <authorList>
            <person name="Ju K.-S."/>
            <person name="Doroghazi J.R."/>
            <person name="Metcalf W."/>
        </authorList>
    </citation>
    <scope>NUCLEOTIDE SEQUENCE [LARGE SCALE GENOMIC DNA]</scope>
    <source>
        <strain evidence="10 11">NRRL B-16140</strain>
    </source>
</reference>
<feature type="transmembrane region" description="Helical" evidence="7">
    <location>
        <begin position="800"/>
        <end position="824"/>
    </location>
</feature>
<feature type="domain" description="MacB-like periplasmic core" evidence="9">
    <location>
        <begin position="488"/>
        <end position="683"/>
    </location>
</feature>
<comment type="subcellular location">
    <subcellularLocation>
        <location evidence="1">Cell membrane</location>
        <topology evidence="1">Multi-pass membrane protein</topology>
    </subcellularLocation>
</comment>
<protein>
    <recommendedName>
        <fullName evidence="12">ABC transporter permease</fullName>
    </recommendedName>
</protein>
<evidence type="ECO:0000259" key="8">
    <source>
        <dbReference type="Pfam" id="PF02687"/>
    </source>
</evidence>
<dbReference type="AlphaFoldDB" id="A0A0F0H599"/>
<evidence type="ECO:0000256" key="2">
    <source>
        <dbReference type="ARBA" id="ARBA00022475"/>
    </source>
</evidence>
<evidence type="ECO:0000313" key="11">
    <source>
        <dbReference type="Proteomes" id="UP000033393"/>
    </source>
</evidence>
<accession>A0A0F0H599</accession>
<keyword evidence="4 7" id="KW-1133">Transmembrane helix</keyword>
<feature type="transmembrane region" description="Helical" evidence="7">
    <location>
        <begin position="712"/>
        <end position="738"/>
    </location>
</feature>
<evidence type="ECO:0000256" key="7">
    <source>
        <dbReference type="SAM" id="Phobius"/>
    </source>
</evidence>
<feature type="transmembrane region" description="Helical" evidence="7">
    <location>
        <begin position="493"/>
        <end position="512"/>
    </location>
</feature>
<feature type="domain" description="ABC3 transporter permease C-terminal" evidence="8">
    <location>
        <begin position="263"/>
        <end position="386"/>
    </location>
</feature>
<dbReference type="InterPro" id="IPR050250">
    <property type="entry name" value="Macrolide_Exporter_MacB"/>
</dbReference>
<feature type="transmembrane region" description="Helical" evidence="7">
    <location>
        <begin position="312"/>
        <end position="334"/>
    </location>
</feature>
<dbReference type="Pfam" id="PF12704">
    <property type="entry name" value="MacB_PCD"/>
    <property type="match status" value="2"/>
</dbReference>
<dbReference type="Proteomes" id="UP000033393">
    <property type="component" value="Unassembled WGS sequence"/>
</dbReference>
<feature type="domain" description="ABC3 transporter permease C-terminal" evidence="8">
    <location>
        <begin position="716"/>
        <end position="832"/>
    </location>
</feature>
<name>A0A0F0H599_LENAE</name>
<keyword evidence="3 7" id="KW-0812">Transmembrane</keyword>
<comment type="similarity">
    <text evidence="6">Belongs to the ABC-4 integral membrane protein family.</text>
</comment>
<dbReference type="GO" id="GO:0005886">
    <property type="term" value="C:plasma membrane"/>
    <property type="evidence" value="ECO:0007669"/>
    <property type="project" value="UniProtKB-SubCell"/>
</dbReference>
<evidence type="ECO:0000313" key="10">
    <source>
        <dbReference type="EMBL" id="KJK48798.1"/>
    </source>
</evidence>
<dbReference type="InterPro" id="IPR025857">
    <property type="entry name" value="MacB_PCD"/>
</dbReference>
<dbReference type="PANTHER" id="PTHR30572:SF4">
    <property type="entry name" value="ABC TRANSPORTER PERMEASE YTRF"/>
    <property type="match status" value="1"/>
</dbReference>
<sequence length="841" mass="87841">MLKTILAGLRARTARLVLSSIAIALGVAFVTGTLVLGDAVEAQTRDNFARSARNVDAAVHLADNSDNTVMRDGIPADVLQKVRSTQGVAGADSREYASAALLGSDGKARNAAVQPLPSTEKLRDFNLKEGKFPAKADEAAIDVKTAQIAKLKVGDKLKLLDKDNVEHSFSIVGTYQQGASSMSMSGSDHVVVSPEGLRTIVPDQRIYEIVAVAAPGVSQQQLVDNIGKAIGSGYKVQTGEQLTQETLAQVGDAAGEIKTFLLAFAAISLIVAGMVIYNTFTILVAQRTRELALLRCVGAERGQVFRSVLAEALFMGLVASVLGILGGLGVSAGLQALVGTVGGPSGDDVQIRLPISWVTIAAGFGVGVLVTVLSAVLPARRATKVAPVAALRSQPDSHDDVARTGKVRIIVASLIALIGAAGVYFGLQQEKEEPAMFITGGAVMVLLLAVLLVGPLYVPLVNRLFGKALRGVPAKLASANAGRNPKRTAATTAALMIGVTIVAMVTVVAGSGRETMNQQVDKRFPADYEVSSNVWNQPLTQKFADELSKVRNVSQIAPELSAYGESDKLKYGDVTGYPADAIGSLVRPELAGGTLTGLKDNEIILREKEAKEAGLSIGSSLKISDKEFKVVALIKDNSYGAGIVTLPAAQSILKDNAPKGYQKLLVKLAPGTDIAVARADLERVIATSPVAVLNSAAETKAELNSQIDQVLLFIWALVGLALIIALFGIANTLTLSVLERTRESALLRALGLTRGQLRQMLVVESILMALIGAVVGVLLGAGFGWLLVQAISNAEFQISFAIPFGQIGVMLGLAVIAAVIAAALPARRAARNSVVAGMAEA</sequence>
<dbReference type="PANTHER" id="PTHR30572">
    <property type="entry name" value="MEMBRANE COMPONENT OF TRANSPORTER-RELATED"/>
    <property type="match status" value="1"/>
</dbReference>
<keyword evidence="5 7" id="KW-0472">Membrane</keyword>
<feature type="transmembrane region" description="Helical" evidence="7">
    <location>
        <begin position="766"/>
        <end position="788"/>
    </location>
</feature>
<keyword evidence="11" id="KW-1185">Reference proteome</keyword>
<organism evidence="10 11">
    <name type="scientific">Lentzea aerocolonigenes</name>
    <name type="common">Lechevalieria aerocolonigenes</name>
    <name type="synonym">Saccharothrix aerocolonigenes</name>
    <dbReference type="NCBI Taxonomy" id="68170"/>
    <lineage>
        <taxon>Bacteria</taxon>
        <taxon>Bacillati</taxon>
        <taxon>Actinomycetota</taxon>
        <taxon>Actinomycetes</taxon>
        <taxon>Pseudonocardiales</taxon>
        <taxon>Pseudonocardiaceae</taxon>
        <taxon>Lentzea</taxon>
    </lineage>
</organism>
<evidence type="ECO:0000256" key="4">
    <source>
        <dbReference type="ARBA" id="ARBA00022989"/>
    </source>
</evidence>
<evidence type="ECO:0000256" key="3">
    <source>
        <dbReference type="ARBA" id="ARBA00022692"/>
    </source>
</evidence>
<evidence type="ECO:0000256" key="1">
    <source>
        <dbReference type="ARBA" id="ARBA00004651"/>
    </source>
</evidence>
<dbReference type="RefSeq" id="WP_045312315.1">
    <property type="nucleotide sequence ID" value="NZ_JYJG01000098.1"/>
</dbReference>
<dbReference type="OrthoDB" id="9780560at2"/>
<dbReference type="PATRIC" id="fig|68170.10.peg.4058"/>
<feature type="transmembrane region" description="Helical" evidence="7">
    <location>
        <begin position="354"/>
        <end position="377"/>
    </location>
</feature>
<evidence type="ECO:0000259" key="9">
    <source>
        <dbReference type="Pfam" id="PF12704"/>
    </source>
</evidence>
<evidence type="ECO:0008006" key="12">
    <source>
        <dbReference type="Google" id="ProtNLM"/>
    </source>
</evidence>